<dbReference type="Proteomes" id="UP000320390">
    <property type="component" value="Chromosome"/>
</dbReference>
<dbReference type="CDD" id="cd02440">
    <property type="entry name" value="AdoMet_MTases"/>
    <property type="match status" value="1"/>
</dbReference>
<dbReference type="EC" id="2.1.1.164" evidence="2"/>
<dbReference type="Pfam" id="PF08241">
    <property type="entry name" value="Methyltransf_11"/>
    <property type="match status" value="1"/>
</dbReference>
<sequence length="275" mass="30885">MTTRSTTSGYLHGFSEGEEQRLRRQARIIEHRIHVALPFQRSRNLLEVGSGVGAQTEILLRTFPDLHVTSVEASESNLEAARRYLSTLPWLTGRYEATHGDANSLDFASSTFDAAFLCWILEHVNDPARVLSEVRRCLKPGSPIVVNEVQNATFFLSPYSPFTLKYWAAFNDHQFELGGDPFVGAKLGNLLQRVGFSQIETDVRTIHLDNRRPAERAEFLQFWSDLLLSGCEGLSAAGKVDDETIEGMQAELKEVGRNPDAVFFYSFVQARARTT</sequence>
<proteinExistence type="predicted"/>
<dbReference type="GO" id="GO:0032259">
    <property type="term" value="P:methylation"/>
    <property type="evidence" value="ECO:0007669"/>
    <property type="project" value="UniProtKB-KW"/>
</dbReference>
<name>A0A518ERQ3_9BACT</name>
<gene>
    <name evidence="2" type="primary">rebM_1</name>
    <name evidence="2" type="ORF">Poly30_22890</name>
</gene>
<accession>A0A518ERQ3</accession>
<dbReference type="Gene3D" id="3.40.50.150">
    <property type="entry name" value="Vaccinia Virus protein VP39"/>
    <property type="match status" value="1"/>
</dbReference>
<dbReference type="GO" id="GO:0102082">
    <property type="term" value="F:demethylrebeccamycin--D-glucose O-methyltransferase activity"/>
    <property type="evidence" value="ECO:0007669"/>
    <property type="project" value="UniProtKB-EC"/>
</dbReference>
<reference evidence="2 3" key="1">
    <citation type="submission" date="2019-02" db="EMBL/GenBank/DDBJ databases">
        <title>Deep-cultivation of Planctomycetes and their phenomic and genomic characterization uncovers novel biology.</title>
        <authorList>
            <person name="Wiegand S."/>
            <person name="Jogler M."/>
            <person name="Boedeker C."/>
            <person name="Pinto D."/>
            <person name="Vollmers J."/>
            <person name="Rivas-Marin E."/>
            <person name="Kohn T."/>
            <person name="Peeters S.H."/>
            <person name="Heuer A."/>
            <person name="Rast P."/>
            <person name="Oberbeckmann S."/>
            <person name="Bunk B."/>
            <person name="Jeske O."/>
            <person name="Meyerdierks A."/>
            <person name="Storesund J.E."/>
            <person name="Kallscheuer N."/>
            <person name="Luecker S."/>
            <person name="Lage O.M."/>
            <person name="Pohl T."/>
            <person name="Merkel B.J."/>
            <person name="Hornburger P."/>
            <person name="Mueller R.-W."/>
            <person name="Bruemmer F."/>
            <person name="Labrenz M."/>
            <person name="Spormann A.M."/>
            <person name="Op den Camp H."/>
            <person name="Overmann J."/>
            <person name="Amann R."/>
            <person name="Jetten M.S.M."/>
            <person name="Mascher T."/>
            <person name="Medema M.H."/>
            <person name="Devos D.P."/>
            <person name="Kaster A.-K."/>
            <person name="Ovreas L."/>
            <person name="Rohde M."/>
            <person name="Galperin M.Y."/>
            <person name="Jogler C."/>
        </authorList>
    </citation>
    <scope>NUCLEOTIDE SEQUENCE [LARGE SCALE GENOMIC DNA]</scope>
    <source>
        <strain evidence="2 3">Poly30</strain>
    </source>
</reference>
<keyword evidence="2" id="KW-0808">Transferase</keyword>
<evidence type="ECO:0000259" key="1">
    <source>
        <dbReference type="Pfam" id="PF08241"/>
    </source>
</evidence>
<dbReference type="PANTHER" id="PTHR43861">
    <property type="entry name" value="TRANS-ACONITATE 2-METHYLTRANSFERASE-RELATED"/>
    <property type="match status" value="1"/>
</dbReference>
<dbReference type="GO" id="GO:0008757">
    <property type="term" value="F:S-adenosylmethionine-dependent methyltransferase activity"/>
    <property type="evidence" value="ECO:0007669"/>
    <property type="project" value="InterPro"/>
</dbReference>
<dbReference type="InterPro" id="IPR013216">
    <property type="entry name" value="Methyltransf_11"/>
</dbReference>
<dbReference type="RefSeq" id="WP_145197242.1">
    <property type="nucleotide sequence ID" value="NZ_CP036434.1"/>
</dbReference>
<evidence type="ECO:0000313" key="2">
    <source>
        <dbReference type="EMBL" id="QDV06774.1"/>
    </source>
</evidence>
<dbReference type="SUPFAM" id="SSF53335">
    <property type="entry name" value="S-adenosyl-L-methionine-dependent methyltransferases"/>
    <property type="match status" value="1"/>
</dbReference>
<dbReference type="AlphaFoldDB" id="A0A518ERQ3"/>
<dbReference type="InterPro" id="IPR029063">
    <property type="entry name" value="SAM-dependent_MTases_sf"/>
</dbReference>
<keyword evidence="3" id="KW-1185">Reference proteome</keyword>
<keyword evidence="2" id="KW-0489">Methyltransferase</keyword>
<evidence type="ECO:0000313" key="3">
    <source>
        <dbReference type="Proteomes" id="UP000320390"/>
    </source>
</evidence>
<dbReference type="EMBL" id="CP036434">
    <property type="protein sequence ID" value="QDV06774.1"/>
    <property type="molecule type" value="Genomic_DNA"/>
</dbReference>
<organism evidence="2 3">
    <name type="scientific">Saltatorellus ferox</name>
    <dbReference type="NCBI Taxonomy" id="2528018"/>
    <lineage>
        <taxon>Bacteria</taxon>
        <taxon>Pseudomonadati</taxon>
        <taxon>Planctomycetota</taxon>
        <taxon>Planctomycetia</taxon>
        <taxon>Planctomycetia incertae sedis</taxon>
        <taxon>Saltatorellus</taxon>
    </lineage>
</organism>
<dbReference type="OrthoDB" id="9772751at2"/>
<protein>
    <submittedName>
        <fullName evidence="2">Demethylrebeccamycin-D-glucose O-methyltransferase</fullName>
        <ecNumber evidence="2">2.1.1.164</ecNumber>
    </submittedName>
</protein>
<dbReference type="PANTHER" id="PTHR43861:SF1">
    <property type="entry name" value="TRANS-ACONITATE 2-METHYLTRANSFERASE"/>
    <property type="match status" value="1"/>
</dbReference>
<feature type="domain" description="Methyltransferase type 11" evidence="1">
    <location>
        <begin position="46"/>
        <end position="145"/>
    </location>
</feature>